<feature type="domain" description="IclR-ED" evidence="5">
    <location>
        <begin position="79"/>
        <end position="262"/>
    </location>
</feature>
<feature type="domain" description="HTH iclR-type" evidence="4">
    <location>
        <begin position="14"/>
        <end position="78"/>
    </location>
</feature>
<keyword evidence="3" id="KW-0804">Transcription</keyword>
<dbReference type="Pfam" id="PF09339">
    <property type="entry name" value="HTH_IclR"/>
    <property type="match status" value="1"/>
</dbReference>
<sequence length="264" mass="28054">MPPLADAPSGRYTLRSISRAIDVLEILAAADTSQGVSDVARELGASKSTAFAILQTLEERNLVSSSGEGFQRRYALGLGLARLGHRAVSRMSMLDAAMPHLERLTKMTKLSSRVATMSQGIAVVLGQVDGPNLIRFDLNMGGRERLHCTGIGKAILGQYTDAEVVDLAEQTGLPRRTAYTITTIDALLKDIASVRERGFAVDDEEDAEGVLCIGAPLIDHTGACAGGISVTGLKMNQPLERVLRLGELVMATAQSISHQLGASK</sequence>
<dbReference type="PANTHER" id="PTHR30136">
    <property type="entry name" value="HELIX-TURN-HELIX TRANSCRIPTIONAL REGULATOR, ICLR FAMILY"/>
    <property type="match status" value="1"/>
</dbReference>
<evidence type="ECO:0000313" key="6">
    <source>
        <dbReference type="EMBL" id="KAA9108534.1"/>
    </source>
</evidence>
<organism evidence="6 7">
    <name type="scientific">Microbacterium rhizomatis</name>
    <dbReference type="NCBI Taxonomy" id="1631477"/>
    <lineage>
        <taxon>Bacteria</taxon>
        <taxon>Bacillati</taxon>
        <taxon>Actinomycetota</taxon>
        <taxon>Actinomycetes</taxon>
        <taxon>Micrococcales</taxon>
        <taxon>Microbacteriaceae</taxon>
        <taxon>Microbacterium</taxon>
    </lineage>
</organism>
<dbReference type="GO" id="GO:0045892">
    <property type="term" value="P:negative regulation of DNA-templated transcription"/>
    <property type="evidence" value="ECO:0007669"/>
    <property type="project" value="TreeGrafter"/>
</dbReference>
<protein>
    <submittedName>
        <fullName evidence="6">IclR family transcriptional regulator</fullName>
    </submittedName>
</protein>
<keyword evidence="2" id="KW-0238">DNA-binding</keyword>
<dbReference type="GO" id="GO:0003700">
    <property type="term" value="F:DNA-binding transcription factor activity"/>
    <property type="evidence" value="ECO:0007669"/>
    <property type="project" value="TreeGrafter"/>
</dbReference>
<dbReference type="PANTHER" id="PTHR30136:SF24">
    <property type="entry name" value="HTH-TYPE TRANSCRIPTIONAL REPRESSOR ALLR"/>
    <property type="match status" value="1"/>
</dbReference>
<keyword evidence="1" id="KW-0805">Transcription regulation</keyword>
<dbReference type="InterPro" id="IPR036388">
    <property type="entry name" value="WH-like_DNA-bd_sf"/>
</dbReference>
<dbReference type="Gene3D" id="3.30.450.40">
    <property type="match status" value="1"/>
</dbReference>
<dbReference type="InterPro" id="IPR005471">
    <property type="entry name" value="Tscrpt_reg_IclR_N"/>
</dbReference>
<dbReference type="SUPFAM" id="SSF46785">
    <property type="entry name" value="Winged helix' DNA-binding domain"/>
    <property type="match status" value="1"/>
</dbReference>
<dbReference type="GO" id="GO:0003677">
    <property type="term" value="F:DNA binding"/>
    <property type="evidence" value="ECO:0007669"/>
    <property type="project" value="UniProtKB-KW"/>
</dbReference>
<dbReference type="InterPro" id="IPR050707">
    <property type="entry name" value="HTH_MetabolicPath_Reg"/>
</dbReference>
<dbReference type="Gene3D" id="1.10.10.10">
    <property type="entry name" value="Winged helix-like DNA-binding domain superfamily/Winged helix DNA-binding domain"/>
    <property type="match status" value="1"/>
</dbReference>
<dbReference type="SMART" id="SM00346">
    <property type="entry name" value="HTH_ICLR"/>
    <property type="match status" value="1"/>
</dbReference>
<evidence type="ECO:0000259" key="5">
    <source>
        <dbReference type="PROSITE" id="PS51078"/>
    </source>
</evidence>
<accession>A0A5J5J3R7</accession>
<dbReference type="InterPro" id="IPR036390">
    <property type="entry name" value="WH_DNA-bd_sf"/>
</dbReference>
<gene>
    <name evidence="6" type="ORF">F6B43_11890</name>
</gene>
<evidence type="ECO:0000313" key="7">
    <source>
        <dbReference type="Proteomes" id="UP000325827"/>
    </source>
</evidence>
<dbReference type="InterPro" id="IPR014757">
    <property type="entry name" value="Tscrpt_reg_IclR_C"/>
</dbReference>
<dbReference type="InterPro" id="IPR029016">
    <property type="entry name" value="GAF-like_dom_sf"/>
</dbReference>
<dbReference type="AlphaFoldDB" id="A0A5J5J3R7"/>
<keyword evidence="7" id="KW-1185">Reference proteome</keyword>
<name>A0A5J5J3R7_9MICO</name>
<evidence type="ECO:0000259" key="4">
    <source>
        <dbReference type="PROSITE" id="PS51077"/>
    </source>
</evidence>
<dbReference type="PROSITE" id="PS51078">
    <property type="entry name" value="ICLR_ED"/>
    <property type="match status" value="1"/>
</dbReference>
<dbReference type="OrthoDB" id="8479143at2"/>
<evidence type="ECO:0000256" key="2">
    <source>
        <dbReference type="ARBA" id="ARBA00023125"/>
    </source>
</evidence>
<dbReference type="Proteomes" id="UP000325827">
    <property type="component" value="Unassembled WGS sequence"/>
</dbReference>
<evidence type="ECO:0000256" key="1">
    <source>
        <dbReference type="ARBA" id="ARBA00023015"/>
    </source>
</evidence>
<dbReference type="EMBL" id="VYSA01000002">
    <property type="protein sequence ID" value="KAA9108534.1"/>
    <property type="molecule type" value="Genomic_DNA"/>
</dbReference>
<comment type="caution">
    <text evidence="6">The sequence shown here is derived from an EMBL/GenBank/DDBJ whole genome shotgun (WGS) entry which is preliminary data.</text>
</comment>
<reference evidence="7" key="1">
    <citation type="submission" date="2019-09" db="EMBL/GenBank/DDBJ databases">
        <title>Mumia zhuanghuii sp. nov. isolated from the intestinal contents of plateau pika (Ochotona curzoniae) in the Qinghai-Tibet plateau of China.</title>
        <authorList>
            <person name="Tian Z."/>
        </authorList>
    </citation>
    <scope>NUCLEOTIDE SEQUENCE [LARGE SCALE GENOMIC DNA]</scope>
    <source>
        <strain evidence="7">JCM 30598</strain>
    </source>
</reference>
<evidence type="ECO:0000256" key="3">
    <source>
        <dbReference type="ARBA" id="ARBA00023163"/>
    </source>
</evidence>
<proteinExistence type="predicted"/>
<dbReference type="PROSITE" id="PS51077">
    <property type="entry name" value="HTH_ICLR"/>
    <property type="match status" value="1"/>
</dbReference>
<dbReference type="Pfam" id="PF01614">
    <property type="entry name" value="IclR_C"/>
    <property type="match status" value="1"/>
</dbReference>
<dbReference type="SUPFAM" id="SSF55781">
    <property type="entry name" value="GAF domain-like"/>
    <property type="match status" value="1"/>
</dbReference>